<evidence type="ECO:0000313" key="3">
    <source>
        <dbReference type="EMBL" id="RKT84457.1"/>
    </source>
</evidence>
<proteinExistence type="predicted"/>
<gene>
    <name evidence="3" type="ORF">ATL45_2772</name>
    <name evidence="4" type="ORF">SAMN05421805_103388</name>
</gene>
<dbReference type="AlphaFoldDB" id="A0A1I4XD92"/>
<dbReference type="PANTHER" id="PTHR35176:SF6">
    <property type="entry name" value="HEME OXYGENASE HI_0854-RELATED"/>
    <property type="match status" value="1"/>
</dbReference>
<evidence type="ECO:0000259" key="2">
    <source>
        <dbReference type="Pfam" id="PF01243"/>
    </source>
</evidence>
<keyword evidence="1" id="KW-0560">Oxidoreductase</keyword>
<dbReference type="Pfam" id="PF01243">
    <property type="entry name" value="PNPOx_N"/>
    <property type="match status" value="1"/>
</dbReference>
<dbReference type="GO" id="GO:0070967">
    <property type="term" value="F:coenzyme F420 binding"/>
    <property type="evidence" value="ECO:0007669"/>
    <property type="project" value="TreeGrafter"/>
</dbReference>
<dbReference type="SUPFAM" id="SSF50475">
    <property type="entry name" value="FMN-binding split barrel"/>
    <property type="match status" value="1"/>
</dbReference>
<evidence type="ECO:0000313" key="5">
    <source>
        <dbReference type="Proteomes" id="UP000199398"/>
    </source>
</evidence>
<name>A0A1I4XD92_9PSEU</name>
<feature type="domain" description="Pyridoxamine 5'-phosphate oxidase N-terminal" evidence="2">
    <location>
        <begin position="19"/>
        <end position="135"/>
    </location>
</feature>
<organism evidence="4 5">
    <name type="scientific">Saccharopolyspora antimicrobica</name>
    <dbReference type="NCBI Taxonomy" id="455193"/>
    <lineage>
        <taxon>Bacteria</taxon>
        <taxon>Bacillati</taxon>
        <taxon>Actinomycetota</taxon>
        <taxon>Actinomycetes</taxon>
        <taxon>Pseudonocardiales</taxon>
        <taxon>Pseudonocardiaceae</taxon>
        <taxon>Saccharopolyspora</taxon>
    </lineage>
</organism>
<reference evidence="3 6" key="2">
    <citation type="submission" date="2018-10" db="EMBL/GenBank/DDBJ databases">
        <title>Sequencing the genomes of 1000 actinobacteria strains.</title>
        <authorList>
            <person name="Klenk H.-P."/>
        </authorList>
    </citation>
    <scope>NUCLEOTIDE SEQUENCE [LARGE SCALE GENOMIC DNA]</scope>
    <source>
        <strain evidence="3 6">DSM 45119</strain>
    </source>
</reference>
<dbReference type="STRING" id="455193.SAMN05421805_103388"/>
<dbReference type="GO" id="GO:0016627">
    <property type="term" value="F:oxidoreductase activity, acting on the CH-CH group of donors"/>
    <property type="evidence" value="ECO:0007669"/>
    <property type="project" value="TreeGrafter"/>
</dbReference>
<reference evidence="4 5" key="1">
    <citation type="submission" date="2016-10" db="EMBL/GenBank/DDBJ databases">
        <authorList>
            <person name="de Groot N.N."/>
        </authorList>
    </citation>
    <scope>NUCLEOTIDE SEQUENCE [LARGE SCALE GENOMIC DNA]</scope>
    <source>
        <strain evidence="4 5">CPCC 201259</strain>
    </source>
</reference>
<evidence type="ECO:0000313" key="6">
    <source>
        <dbReference type="Proteomes" id="UP000270697"/>
    </source>
</evidence>
<dbReference type="InterPro" id="IPR011576">
    <property type="entry name" value="Pyridox_Oxase_N"/>
</dbReference>
<dbReference type="Proteomes" id="UP000270697">
    <property type="component" value="Unassembled WGS sequence"/>
</dbReference>
<evidence type="ECO:0000313" key="4">
    <source>
        <dbReference type="EMBL" id="SFN23867.1"/>
    </source>
</evidence>
<sequence>MSRMSTWQEFAEQAPELAAQVRARLEAFRHHVLATLRRDGSPRVSGTEVAWRGPDLVFGSMPGSRKAVDLRRDARFALHANPGVPEDMMGGVDVKLAGRAVEVTGDEHRAWVEEVQPPSQDSHLFRLDLAEVTTTGVAEDQIHLAITRWTPTEGIRVYKRA</sequence>
<dbReference type="EMBL" id="FOUP01000003">
    <property type="protein sequence ID" value="SFN23867.1"/>
    <property type="molecule type" value="Genomic_DNA"/>
</dbReference>
<protein>
    <submittedName>
        <fullName evidence="4">Pyridoxamine 5'-phosphate oxidase</fullName>
    </submittedName>
</protein>
<dbReference type="PANTHER" id="PTHR35176">
    <property type="entry name" value="HEME OXYGENASE HI_0854-RELATED"/>
    <property type="match status" value="1"/>
</dbReference>
<dbReference type="EMBL" id="RBXX01000002">
    <property type="protein sequence ID" value="RKT84457.1"/>
    <property type="molecule type" value="Genomic_DNA"/>
</dbReference>
<keyword evidence="6" id="KW-1185">Reference proteome</keyword>
<dbReference type="InterPro" id="IPR052019">
    <property type="entry name" value="F420H2_bilvrd_red/Heme_oxyg"/>
</dbReference>
<evidence type="ECO:0000256" key="1">
    <source>
        <dbReference type="ARBA" id="ARBA00023002"/>
    </source>
</evidence>
<dbReference type="Gene3D" id="2.30.110.10">
    <property type="entry name" value="Electron Transport, Fmn-binding Protein, Chain A"/>
    <property type="match status" value="1"/>
</dbReference>
<dbReference type="InterPro" id="IPR012349">
    <property type="entry name" value="Split_barrel_FMN-bd"/>
</dbReference>
<accession>A0A1I4XD92</accession>
<dbReference type="GO" id="GO:0005829">
    <property type="term" value="C:cytosol"/>
    <property type="evidence" value="ECO:0007669"/>
    <property type="project" value="TreeGrafter"/>
</dbReference>
<dbReference type="Proteomes" id="UP000199398">
    <property type="component" value="Unassembled WGS sequence"/>
</dbReference>